<feature type="domain" description="Cupin type-2" evidence="2">
    <location>
        <begin position="44"/>
        <end position="116"/>
    </location>
</feature>
<keyword evidence="4" id="KW-1185">Reference proteome</keyword>
<dbReference type="InterPro" id="IPR014710">
    <property type="entry name" value="RmlC-like_jellyroll"/>
</dbReference>
<accession>A0ABD5RGW2</accession>
<comment type="caution">
    <text evidence="3">The sequence shown here is derived from an EMBL/GenBank/DDBJ whole genome shotgun (WGS) entry which is preliminary data.</text>
</comment>
<evidence type="ECO:0000313" key="4">
    <source>
        <dbReference type="Proteomes" id="UP001596099"/>
    </source>
</evidence>
<dbReference type="AlphaFoldDB" id="A0ABD5RGW2"/>
<dbReference type="Gene3D" id="2.60.120.10">
    <property type="entry name" value="Jelly Rolls"/>
    <property type="match status" value="1"/>
</dbReference>
<gene>
    <name evidence="3" type="ORF">ACFPYI_00365</name>
</gene>
<dbReference type="EMBL" id="JBHSQH010000001">
    <property type="protein sequence ID" value="MFC5969772.1"/>
    <property type="molecule type" value="Genomic_DNA"/>
</dbReference>
<name>A0ABD5RGW2_9EURY</name>
<evidence type="ECO:0000256" key="1">
    <source>
        <dbReference type="ARBA" id="ARBA00022723"/>
    </source>
</evidence>
<dbReference type="InterPro" id="IPR011051">
    <property type="entry name" value="RmlC_Cupin_sf"/>
</dbReference>
<proteinExistence type="predicted"/>
<dbReference type="SUPFAM" id="SSF51182">
    <property type="entry name" value="RmlC-like cupins"/>
    <property type="match status" value="1"/>
</dbReference>
<keyword evidence="1" id="KW-0479">Metal-binding</keyword>
<dbReference type="PANTHER" id="PTHR35848">
    <property type="entry name" value="OXALATE-BINDING PROTEIN"/>
    <property type="match status" value="1"/>
</dbReference>
<evidence type="ECO:0000259" key="2">
    <source>
        <dbReference type="Pfam" id="PF07883"/>
    </source>
</evidence>
<evidence type="ECO:0000313" key="3">
    <source>
        <dbReference type="EMBL" id="MFC5969772.1"/>
    </source>
</evidence>
<dbReference type="PANTHER" id="PTHR35848:SF9">
    <property type="entry name" value="SLL1358 PROTEIN"/>
    <property type="match status" value="1"/>
</dbReference>
<dbReference type="Proteomes" id="UP001596099">
    <property type="component" value="Unassembled WGS sequence"/>
</dbReference>
<reference evidence="3 4" key="1">
    <citation type="journal article" date="2019" name="Int. J. Syst. Evol. Microbiol.">
        <title>The Global Catalogue of Microorganisms (GCM) 10K type strain sequencing project: providing services to taxonomists for standard genome sequencing and annotation.</title>
        <authorList>
            <consortium name="The Broad Institute Genomics Platform"/>
            <consortium name="The Broad Institute Genome Sequencing Center for Infectious Disease"/>
            <person name="Wu L."/>
            <person name="Ma J."/>
        </authorList>
    </citation>
    <scope>NUCLEOTIDE SEQUENCE [LARGE SCALE GENOMIC DNA]</scope>
    <source>
        <strain evidence="3 4">CGMCC 1.12543</strain>
    </source>
</reference>
<sequence length="133" mass="14422">MDYAIVHTDDVDVVDLSAVEEIPPDHDIRPIDDALGAENAAVKLWYIDPGEEISYHAHSEQEELFYVLEGTFSVKIGKSGDEEFREIGPGTFYRAGPGIGHGHRNVGDEQGVVLAIGAPAVDDPGQDPHSLDE</sequence>
<dbReference type="GO" id="GO:0046872">
    <property type="term" value="F:metal ion binding"/>
    <property type="evidence" value="ECO:0007669"/>
    <property type="project" value="UniProtKB-KW"/>
</dbReference>
<dbReference type="Pfam" id="PF07883">
    <property type="entry name" value="Cupin_2"/>
    <property type="match status" value="1"/>
</dbReference>
<dbReference type="InterPro" id="IPR051610">
    <property type="entry name" value="GPI/OXD"/>
</dbReference>
<organism evidence="3 4">
    <name type="scientific">Halomarina salina</name>
    <dbReference type="NCBI Taxonomy" id="1872699"/>
    <lineage>
        <taxon>Archaea</taxon>
        <taxon>Methanobacteriati</taxon>
        <taxon>Methanobacteriota</taxon>
        <taxon>Stenosarchaea group</taxon>
        <taxon>Halobacteria</taxon>
        <taxon>Halobacteriales</taxon>
        <taxon>Natronomonadaceae</taxon>
        <taxon>Halomarina</taxon>
    </lineage>
</organism>
<dbReference type="InterPro" id="IPR013096">
    <property type="entry name" value="Cupin_2"/>
</dbReference>
<protein>
    <submittedName>
        <fullName evidence="3">Cupin domain-containing protein</fullName>
    </submittedName>
</protein>
<dbReference type="RefSeq" id="WP_247418098.1">
    <property type="nucleotide sequence ID" value="NZ_JALLGW010000001.1"/>
</dbReference>